<dbReference type="RefSeq" id="WP_062698601.1">
    <property type="nucleotide sequence ID" value="NZ_LJOD01000005.1"/>
</dbReference>
<gene>
    <name evidence="2" type="ORF">AOB46_09300</name>
</gene>
<proteinExistence type="predicted"/>
<evidence type="ECO:0000313" key="3">
    <source>
        <dbReference type="Proteomes" id="UP000037953"/>
    </source>
</evidence>
<name>A0A0N0ZX21_CHRID</name>
<comment type="caution">
    <text evidence="2">The sequence shown here is derived from an EMBL/GenBank/DDBJ whole genome shotgun (WGS) entry which is preliminary data.</text>
</comment>
<dbReference type="Proteomes" id="UP000037953">
    <property type="component" value="Unassembled WGS sequence"/>
</dbReference>
<accession>A0A0N0ZX21</accession>
<dbReference type="OrthoDB" id="1151160at2"/>
<dbReference type="EMBL" id="LJOD01000005">
    <property type="protein sequence ID" value="KPE51335.1"/>
    <property type="molecule type" value="Genomic_DNA"/>
</dbReference>
<feature type="signal peptide" evidence="1">
    <location>
        <begin position="1"/>
        <end position="19"/>
    </location>
</feature>
<keyword evidence="1" id="KW-0732">Signal</keyword>
<feature type="chain" id="PRO_5005865188" description="DUF4468 domain-containing protein" evidence="1">
    <location>
        <begin position="20"/>
        <end position="201"/>
    </location>
</feature>
<dbReference type="PATRIC" id="fig|253.9.peg.3648"/>
<evidence type="ECO:0008006" key="4">
    <source>
        <dbReference type="Google" id="ProtNLM"/>
    </source>
</evidence>
<reference evidence="3" key="2">
    <citation type="submission" date="2015-09" db="EMBL/GenBank/DDBJ databases">
        <title>Draft genome sequence of a multidrug-resistant Chryseobacterium indologenes isolate from Malaysia.</title>
        <authorList>
            <person name="Yu C.Y."/>
            <person name="Ang G.Y."/>
            <person name="Chan K.-G."/>
        </authorList>
    </citation>
    <scope>NUCLEOTIDE SEQUENCE [LARGE SCALE GENOMIC DNA]</scope>
    <source>
        <strain evidence="3">CI_885</strain>
    </source>
</reference>
<evidence type="ECO:0000313" key="2">
    <source>
        <dbReference type="EMBL" id="KPE51335.1"/>
    </source>
</evidence>
<evidence type="ECO:0000256" key="1">
    <source>
        <dbReference type="SAM" id="SignalP"/>
    </source>
</evidence>
<reference evidence="2 3" key="1">
    <citation type="journal article" date="2015" name="Genom Data">
        <title>Draft genome sequence of a multidrug-resistant Chryseobacterium indologenes isolate from Malaysia.</title>
        <authorList>
            <person name="Yu C.Y."/>
            <person name="Ang G.Y."/>
            <person name="Cheng H.J."/>
            <person name="Cheong Y.M."/>
            <person name="Yin W.F."/>
            <person name="Chan K.G."/>
        </authorList>
    </citation>
    <scope>NUCLEOTIDE SEQUENCE [LARGE SCALE GENOMIC DNA]</scope>
    <source>
        <strain evidence="2 3">CI_885</strain>
    </source>
</reference>
<sequence length="201" mass="22987">MKKLLSLVLAMTISVAAMAQKMKIQNGDLKFLKGVETVNVVFDYSEMKLLKENFTETEYIPRRIEELNKKNEGSGDIWKKQWERSKEELWNPKFIMVFNKVLSKENINTKLKENAGGPYTLMVKVKWVYPGWDAGIMKQPAKVTTQLTFVDSATKKVLCDIESIEAPGDQWGSNFNNETRIGEGFAKTGKTLAQKIEREVK</sequence>
<protein>
    <recommendedName>
        <fullName evidence="4">DUF4468 domain-containing protein</fullName>
    </recommendedName>
</protein>
<organism evidence="2 3">
    <name type="scientific">Chryseobacterium indologenes</name>
    <name type="common">Flavobacterium indologenes</name>
    <dbReference type="NCBI Taxonomy" id="253"/>
    <lineage>
        <taxon>Bacteria</taxon>
        <taxon>Pseudomonadati</taxon>
        <taxon>Bacteroidota</taxon>
        <taxon>Flavobacteriia</taxon>
        <taxon>Flavobacteriales</taxon>
        <taxon>Weeksellaceae</taxon>
        <taxon>Chryseobacterium group</taxon>
        <taxon>Chryseobacterium</taxon>
    </lineage>
</organism>
<dbReference type="AlphaFoldDB" id="A0A0N0ZX21"/>